<feature type="region of interest" description="Disordered" evidence="1">
    <location>
        <begin position="1"/>
        <end position="23"/>
    </location>
</feature>
<comment type="caution">
    <text evidence="2">The sequence shown here is derived from an EMBL/GenBank/DDBJ whole genome shotgun (WGS) entry which is preliminary data.</text>
</comment>
<gene>
    <name evidence="2" type="ORF">chiPu_0025447</name>
</gene>
<reference evidence="2 3" key="1">
    <citation type="journal article" date="2018" name="Nat. Ecol. Evol.">
        <title>Shark genomes provide insights into elasmobranch evolution and the origin of vertebrates.</title>
        <authorList>
            <person name="Hara Y"/>
            <person name="Yamaguchi K"/>
            <person name="Onimaru K"/>
            <person name="Kadota M"/>
            <person name="Koyanagi M"/>
            <person name="Keeley SD"/>
            <person name="Tatsumi K"/>
            <person name="Tanaka K"/>
            <person name="Motone F"/>
            <person name="Kageyama Y"/>
            <person name="Nozu R"/>
            <person name="Adachi N"/>
            <person name="Nishimura O"/>
            <person name="Nakagawa R"/>
            <person name="Tanegashima C"/>
            <person name="Kiyatake I"/>
            <person name="Matsumoto R"/>
            <person name="Murakumo K"/>
            <person name="Nishida K"/>
            <person name="Terakita A"/>
            <person name="Kuratani S"/>
            <person name="Sato K"/>
            <person name="Hyodo S Kuraku.S."/>
        </authorList>
    </citation>
    <scope>NUCLEOTIDE SEQUENCE [LARGE SCALE GENOMIC DNA]</scope>
</reference>
<protein>
    <submittedName>
        <fullName evidence="2">Uncharacterized protein</fullName>
    </submittedName>
</protein>
<dbReference type="Proteomes" id="UP000287033">
    <property type="component" value="Unassembled WGS sequence"/>
</dbReference>
<proteinExistence type="predicted"/>
<evidence type="ECO:0000313" key="3">
    <source>
        <dbReference type="Proteomes" id="UP000287033"/>
    </source>
</evidence>
<dbReference type="AlphaFoldDB" id="A0A401TEF0"/>
<feature type="compositionally biased region" description="Basic and acidic residues" evidence="1">
    <location>
        <begin position="7"/>
        <end position="21"/>
    </location>
</feature>
<evidence type="ECO:0000313" key="2">
    <source>
        <dbReference type="EMBL" id="GCC41022.1"/>
    </source>
</evidence>
<accession>A0A401TEF0</accession>
<organism evidence="2 3">
    <name type="scientific">Chiloscyllium punctatum</name>
    <name type="common">Brownbanded bambooshark</name>
    <name type="synonym">Hemiscyllium punctatum</name>
    <dbReference type="NCBI Taxonomy" id="137246"/>
    <lineage>
        <taxon>Eukaryota</taxon>
        <taxon>Metazoa</taxon>
        <taxon>Chordata</taxon>
        <taxon>Craniata</taxon>
        <taxon>Vertebrata</taxon>
        <taxon>Chondrichthyes</taxon>
        <taxon>Elasmobranchii</taxon>
        <taxon>Galeomorphii</taxon>
        <taxon>Galeoidea</taxon>
        <taxon>Orectolobiformes</taxon>
        <taxon>Hemiscylliidae</taxon>
        <taxon>Chiloscyllium</taxon>
    </lineage>
</organism>
<name>A0A401TEF0_CHIPU</name>
<keyword evidence="3" id="KW-1185">Reference proteome</keyword>
<sequence>MRVGRRLLFEGRGSHDHHSTTERWAACRSDLASEDLSGEHPDPRRSPFYAAGQRMEPRHRDETETPGCVTACLRQGWRQVCGE</sequence>
<dbReference type="EMBL" id="BEZZ01058770">
    <property type="protein sequence ID" value="GCC41022.1"/>
    <property type="molecule type" value="Genomic_DNA"/>
</dbReference>
<evidence type="ECO:0000256" key="1">
    <source>
        <dbReference type="SAM" id="MobiDB-lite"/>
    </source>
</evidence>